<name>X0WSQ2_9ZZZZ</name>
<evidence type="ECO:0000256" key="1">
    <source>
        <dbReference type="SAM" id="Phobius"/>
    </source>
</evidence>
<sequence length="31" mass="3230">MALTIPKPYIYLGAAAAGIGLFFLSRKAFAG</sequence>
<proteinExistence type="predicted"/>
<accession>X0WSQ2</accession>
<reference evidence="2" key="1">
    <citation type="journal article" date="2014" name="Front. Microbiol.">
        <title>High frequency of phylogenetically diverse reductive dehalogenase-homologous genes in deep subseafloor sedimentary metagenomes.</title>
        <authorList>
            <person name="Kawai M."/>
            <person name="Futagami T."/>
            <person name="Toyoda A."/>
            <person name="Takaki Y."/>
            <person name="Nishi S."/>
            <person name="Hori S."/>
            <person name="Arai W."/>
            <person name="Tsubouchi T."/>
            <person name="Morono Y."/>
            <person name="Uchiyama I."/>
            <person name="Ito T."/>
            <person name="Fujiyama A."/>
            <person name="Inagaki F."/>
            <person name="Takami H."/>
        </authorList>
    </citation>
    <scope>NUCLEOTIDE SEQUENCE</scope>
    <source>
        <strain evidence="2">Expedition CK06-06</strain>
    </source>
</reference>
<gene>
    <name evidence="2" type="ORF">S01H1_53728</name>
</gene>
<dbReference type="AlphaFoldDB" id="X0WSQ2"/>
<keyword evidence="1" id="KW-0812">Transmembrane</keyword>
<protein>
    <submittedName>
        <fullName evidence="2">Uncharacterized protein</fullName>
    </submittedName>
</protein>
<keyword evidence="1" id="KW-0472">Membrane</keyword>
<feature type="non-terminal residue" evidence="2">
    <location>
        <position position="31"/>
    </location>
</feature>
<keyword evidence="1" id="KW-1133">Transmembrane helix</keyword>
<feature type="transmembrane region" description="Helical" evidence="1">
    <location>
        <begin position="6"/>
        <end position="24"/>
    </location>
</feature>
<organism evidence="2">
    <name type="scientific">marine sediment metagenome</name>
    <dbReference type="NCBI Taxonomy" id="412755"/>
    <lineage>
        <taxon>unclassified sequences</taxon>
        <taxon>metagenomes</taxon>
        <taxon>ecological metagenomes</taxon>
    </lineage>
</organism>
<dbReference type="EMBL" id="BARS01034805">
    <property type="protein sequence ID" value="GAG26242.1"/>
    <property type="molecule type" value="Genomic_DNA"/>
</dbReference>
<comment type="caution">
    <text evidence="2">The sequence shown here is derived from an EMBL/GenBank/DDBJ whole genome shotgun (WGS) entry which is preliminary data.</text>
</comment>
<evidence type="ECO:0000313" key="2">
    <source>
        <dbReference type="EMBL" id="GAG26242.1"/>
    </source>
</evidence>